<evidence type="ECO:0000313" key="3">
    <source>
        <dbReference type="Proteomes" id="UP000006898"/>
    </source>
</evidence>
<gene>
    <name evidence="2" type="ORF">DAMO_0959</name>
</gene>
<keyword evidence="1" id="KW-0472">Membrane</keyword>
<dbReference type="AlphaFoldDB" id="D5MMD4"/>
<reference evidence="2 3" key="1">
    <citation type="journal article" date="2010" name="Nature">
        <title>Nitrite-driven anaerobic methane oxidation by oxygenic bacteria.</title>
        <authorList>
            <person name="Ettwig K.F."/>
            <person name="Butler M.K."/>
            <person name="Le Paslier D."/>
            <person name="Pelletier E."/>
            <person name="Mangenot S."/>
            <person name="Kuypers M.M.M."/>
            <person name="Schreiber F."/>
            <person name="Dutilh B.E."/>
            <person name="Zedelius J."/>
            <person name="de Beer D."/>
            <person name="Gloerich J."/>
            <person name="Wessels H.J.C.T."/>
            <person name="van Allen T."/>
            <person name="Luesken F."/>
            <person name="Wu M."/>
            <person name="van de Pas-Schoonen K.T."/>
            <person name="Op den Camp H.J.M."/>
            <person name="Janssen-Megens E.M."/>
            <person name="Francoijs K-J."/>
            <person name="Stunnenberg H."/>
            <person name="Weissenbach J."/>
            <person name="Jetten M.S.M."/>
            <person name="Strous M."/>
        </authorList>
    </citation>
    <scope>NUCLEOTIDE SEQUENCE [LARGE SCALE GENOMIC DNA]</scope>
</reference>
<keyword evidence="1" id="KW-0812">Transmembrane</keyword>
<protein>
    <submittedName>
        <fullName evidence="2">Uncharacterized protein</fullName>
    </submittedName>
</protein>
<name>D5MMD4_METO1</name>
<feature type="transmembrane region" description="Helical" evidence="1">
    <location>
        <begin position="69"/>
        <end position="89"/>
    </location>
</feature>
<keyword evidence="1" id="KW-1133">Transmembrane helix</keyword>
<feature type="transmembrane region" description="Helical" evidence="1">
    <location>
        <begin position="30"/>
        <end position="49"/>
    </location>
</feature>
<evidence type="ECO:0000256" key="1">
    <source>
        <dbReference type="SAM" id="Phobius"/>
    </source>
</evidence>
<dbReference type="HOGENOM" id="CLU_2218269_0_0_0"/>
<dbReference type="Proteomes" id="UP000006898">
    <property type="component" value="Chromosome"/>
</dbReference>
<dbReference type="KEGG" id="mox:DAMO_0959"/>
<proteinExistence type="predicted"/>
<accession>D5MMD4</accession>
<organism evidence="2 3">
    <name type="scientific">Methylomirabilis oxygeniifera</name>
    <dbReference type="NCBI Taxonomy" id="671143"/>
    <lineage>
        <taxon>Bacteria</taxon>
        <taxon>Candidatus Methylomirabilota</taxon>
        <taxon>Candidatus Methylomirabilia</taxon>
        <taxon>Candidatus Methylomirabilales</taxon>
        <taxon>Candidatus Methylomirabilaceae</taxon>
        <taxon>Candidatus Methylomirabilis</taxon>
    </lineage>
</organism>
<evidence type="ECO:0000313" key="2">
    <source>
        <dbReference type="EMBL" id="CBE68020.1"/>
    </source>
</evidence>
<dbReference type="EMBL" id="FP565575">
    <property type="protein sequence ID" value="CBE68020.1"/>
    <property type="molecule type" value="Genomic_DNA"/>
</dbReference>
<dbReference type="STRING" id="671143.DAMO_0959"/>
<sequence>MLSLLVRLKIARERKATVRAMDDQKTTIKIVLIVCLAVALCLMPCGVAGQHHASMGTPSIFCAVDLPQLFQLVIVMNLLLFALVTPIIVPQPPAFSLLKPPRFAFS</sequence>